<dbReference type="PRINTS" id="PR01415">
    <property type="entry name" value="ANKYRIN"/>
</dbReference>
<keyword evidence="5" id="KW-1185">Reference proteome</keyword>
<proteinExistence type="predicted"/>
<feature type="repeat" description="ANK" evidence="3">
    <location>
        <begin position="212"/>
        <end position="241"/>
    </location>
</feature>
<protein>
    <submittedName>
        <fullName evidence="4">Uncharacterized protein</fullName>
    </submittedName>
</protein>
<evidence type="ECO:0000256" key="3">
    <source>
        <dbReference type="PROSITE-ProRule" id="PRU00023"/>
    </source>
</evidence>
<dbReference type="KEGG" id="btab:109042303"/>
<dbReference type="SMART" id="SM00248">
    <property type="entry name" value="ANK"/>
    <property type="match status" value="8"/>
</dbReference>
<evidence type="ECO:0000313" key="5">
    <source>
        <dbReference type="Proteomes" id="UP001152759"/>
    </source>
</evidence>
<dbReference type="Pfam" id="PF13637">
    <property type="entry name" value="Ank_4"/>
    <property type="match status" value="1"/>
</dbReference>
<keyword evidence="2 3" id="KW-0040">ANK repeat</keyword>
<dbReference type="EMBL" id="OU963863">
    <property type="protein sequence ID" value="CAH0383896.1"/>
    <property type="molecule type" value="Genomic_DNA"/>
</dbReference>
<accession>A0A9P0F130</accession>
<organism evidence="4 5">
    <name type="scientific">Bemisia tabaci</name>
    <name type="common">Sweetpotato whitefly</name>
    <name type="synonym">Aleurodes tabaci</name>
    <dbReference type="NCBI Taxonomy" id="7038"/>
    <lineage>
        <taxon>Eukaryota</taxon>
        <taxon>Metazoa</taxon>
        <taxon>Ecdysozoa</taxon>
        <taxon>Arthropoda</taxon>
        <taxon>Hexapoda</taxon>
        <taxon>Insecta</taxon>
        <taxon>Pterygota</taxon>
        <taxon>Neoptera</taxon>
        <taxon>Paraneoptera</taxon>
        <taxon>Hemiptera</taxon>
        <taxon>Sternorrhyncha</taxon>
        <taxon>Aleyrodoidea</taxon>
        <taxon>Aleyrodidae</taxon>
        <taxon>Aleyrodinae</taxon>
        <taxon>Bemisia</taxon>
    </lineage>
</organism>
<dbReference type="InterPro" id="IPR002110">
    <property type="entry name" value="Ankyrin_rpt"/>
</dbReference>
<dbReference type="InterPro" id="IPR050745">
    <property type="entry name" value="Multifunctional_regulatory"/>
</dbReference>
<feature type="repeat" description="ANK" evidence="3">
    <location>
        <begin position="77"/>
        <end position="109"/>
    </location>
</feature>
<dbReference type="Gene3D" id="1.25.40.20">
    <property type="entry name" value="Ankyrin repeat-containing domain"/>
    <property type="match status" value="2"/>
</dbReference>
<gene>
    <name evidence="4" type="ORF">BEMITA_LOCUS3292</name>
</gene>
<evidence type="ECO:0000256" key="1">
    <source>
        <dbReference type="ARBA" id="ARBA00022737"/>
    </source>
</evidence>
<evidence type="ECO:0000313" key="4">
    <source>
        <dbReference type="EMBL" id="CAH0383896.1"/>
    </source>
</evidence>
<keyword evidence="1" id="KW-0677">Repeat</keyword>
<feature type="repeat" description="ANK" evidence="3">
    <location>
        <begin position="143"/>
        <end position="175"/>
    </location>
</feature>
<dbReference type="PROSITE" id="PS50088">
    <property type="entry name" value="ANK_REPEAT"/>
    <property type="match status" value="5"/>
</dbReference>
<dbReference type="Proteomes" id="UP001152759">
    <property type="component" value="Chromosome 2"/>
</dbReference>
<name>A0A9P0F130_BEMTA</name>
<dbReference type="Pfam" id="PF12796">
    <property type="entry name" value="Ank_2"/>
    <property type="match status" value="2"/>
</dbReference>
<reference evidence="4" key="1">
    <citation type="submission" date="2021-12" db="EMBL/GenBank/DDBJ databases">
        <authorList>
            <person name="King R."/>
        </authorList>
    </citation>
    <scope>NUCLEOTIDE SEQUENCE</scope>
</reference>
<sequence length="558" mass="62810">MSADRITPLHEPQLNAAVRSGNLKAVKTLVSKGRDLRNIDNRGYTCLHIAAISSDRSKCLLYLLNKAKYIMNEKTYEGETPLLVACENNNFTAVQMLLNAGCDPNISNNEGITPLHYTCAVGNTKIANLLISHGALLDVQDFNEYTPLHEAVSCESLEICGLLLANGASMTIKERHGRTPFDMACGRQNVRLVSLLFEHTSDINSRDVWQITPLMSATQSGSYEVAKFLIDHGANPNLYDSDRVLPIHLAAHANKPKLLELMMSVTSVDVVEDNCTRTRVQNFRSSRSCYRSLPCLAVDAQCLEGLKLILNSNYSTEVKTCPYVDPNKNPVFVSPFSLCVKKIVQSGLSPHFLDAFLEVEYDVNFVWDDPTPVLSPLCAALTTRRLQDVRYVLSILQKLIDTGIDVDYCGTSFETLHEVNCNYGCKRTASRQLPDVFKFALMIGVWDILFFLLKKSCIVEPYLLLECVSEYQKCSHHNLYIDHFEVLGPMFLWKISPCFSLEHPSWPLKSVPSLLILARDAVRKFLHQVTADEPKCFFSQLEQLKVPIVLKQFIKFEQ</sequence>
<dbReference type="AlphaFoldDB" id="A0A9P0F130"/>
<dbReference type="PROSITE" id="PS50297">
    <property type="entry name" value="ANK_REP_REGION"/>
    <property type="match status" value="5"/>
</dbReference>
<dbReference type="SUPFAM" id="SSF48403">
    <property type="entry name" value="Ankyrin repeat"/>
    <property type="match status" value="1"/>
</dbReference>
<dbReference type="InterPro" id="IPR036770">
    <property type="entry name" value="Ankyrin_rpt-contain_sf"/>
</dbReference>
<feature type="repeat" description="ANK" evidence="3">
    <location>
        <begin position="176"/>
        <end position="208"/>
    </location>
</feature>
<feature type="repeat" description="ANK" evidence="3">
    <location>
        <begin position="110"/>
        <end position="142"/>
    </location>
</feature>
<evidence type="ECO:0000256" key="2">
    <source>
        <dbReference type="ARBA" id="ARBA00023043"/>
    </source>
</evidence>
<dbReference type="PANTHER" id="PTHR24189">
    <property type="entry name" value="MYOTROPHIN"/>
    <property type="match status" value="1"/>
</dbReference>